<comment type="caution">
    <text evidence="3">The sequence shown here is derived from an EMBL/GenBank/DDBJ whole genome shotgun (WGS) entry which is preliminary data.</text>
</comment>
<name>A0ABV3QRR5_9GAMM</name>
<accession>A0ABV3QRR5</accession>
<proteinExistence type="predicted"/>
<dbReference type="EMBL" id="JBFOHL010000012">
    <property type="protein sequence ID" value="MEW9625297.1"/>
    <property type="molecule type" value="Genomic_DNA"/>
</dbReference>
<evidence type="ECO:0000313" key="3">
    <source>
        <dbReference type="EMBL" id="MEW9625297.1"/>
    </source>
</evidence>
<sequence length="118" mass="12103">MSIRPLLPLCAGLLLAGCATTRPNRPAAPPAAPAAITGIPACDAYLADYLAGHRAAAIFPADQLQAHYQAMRDSLLQAAHDPHTRPYLDARCRLLSSQLDQGLPAGSPGAAAAGSGTH</sequence>
<evidence type="ECO:0008006" key="5">
    <source>
        <dbReference type="Google" id="ProtNLM"/>
    </source>
</evidence>
<protein>
    <recommendedName>
        <fullName evidence="5">Lipoprotein</fullName>
    </recommendedName>
</protein>
<feature type="compositionally biased region" description="Low complexity" evidence="1">
    <location>
        <begin position="102"/>
        <end position="118"/>
    </location>
</feature>
<keyword evidence="4" id="KW-1185">Reference proteome</keyword>
<evidence type="ECO:0000256" key="1">
    <source>
        <dbReference type="SAM" id="MobiDB-lite"/>
    </source>
</evidence>
<dbReference type="PROSITE" id="PS51257">
    <property type="entry name" value="PROKAR_LIPOPROTEIN"/>
    <property type="match status" value="1"/>
</dbReference>
<keyword evidence="2" id="KW-0732">Signal</keyword>
<feature type="chain" id="PRO_5045807894" description="Lipoprotein" evidence="2">
    <location>
        <begin position="22"/>
        <end position="118"/>
    </location>
</feature>
<evidence type="ECO:0000256" key="2">
    <source>
        <dbReference type="SAM" id="SignalP"/>
    </source>
</evidence>
<dbReference type="Proteomes" id="UP001556170">
    <property type="component" value="Unassembled WGS sequence"/>
</dbReference>
<feature type="region of interest" description="Disordered" evidence="1">
    <location>
        <begin position="99"/>
        <end position="118"/>
    </location>
</feature>
<reference evidence="3 4" key="1">
    <citation type="submission" date="2024-06" db="EMBL/GenBank/DDBJ databases">
        <authorList>
            <person name="Woo H."/>
        </authorList>
    </citation>
    <scope>NUCLEOTIDE SEQUENCE [LARGE SCALE GENOMIC DNA]</scope>
    <source>
        <strain evidence="3 4">S2-g</strain>
    </source>
</reference>
<dbReference type="RefSeq" id="WP_367845584.1">
    <property type="nucleotide sequence ID" value="NZ_JBFOHL010000012.1"/>
</dbReference>
<feature type="signal peptide" evidence="2">
    <location>
        <begin position="1"/>
        <end position="21"/>
    </location>
</feature>
<gene>
    <name evidence="3" type="ORF">ABQJ56_13795</name>
</gene>
<evidence type="ECO:0000313" key="4">
    <source>
        <dbReference type="Proteomes" id="UP001556170"/>
    </source>
</evidence>
<organism evidence="3 4">
    <name type="scientific">Rhodanobacter geophilus</name>
    <dbReference type="NCBI Taxonomy" id="3162488"/>
    <lineage>
        <taxon>Bacteria</taxon>
        <taxon>Pseudomonadati</taxon>
        <taxon>Pseudomonadota</taxon>
        <taxon>Gammaproteobacteria</taxon>
        <taxon>Lysobacterales</taxon>
        <taxon>Rhodanobacteraceae</taxon>
        <taxon>Rhodanobacter</taxon>
    </lineage>
</organism>